<comment type="caution">
    <text evidence="1">The sequence shown here is derived from an EMBL/GenBank/DDBJ whole genome shotgun (WGS) entry which is preliminary data.</text>
</comment>
<evidence type="ECO:0008006" key="3">
    <source>
        <dbReference type="Google" id="ProtNLM"/>
    </source>
</evidence>
<protein>
    <recommendedName>
        <fullName evidence="3">Adenylyl-sulfate kinase</fullName>
    </recommendedName>
</protein>
<keyword evidence="2" id="KW-1185">Reference proteome</keyword>
<dbReference type="SUPFAM" id="SSF52540">
    <property type="entry name" value="P-loop containing nucleoside triphosphate hydrolases"/>
    <property type="match status" value="2"/>
</dbReference>
<accession>A0ABU1NSL7</accession>
<evidence type="ECO:0000313" key="2">
    <source>
        <dbReference type="Proteomes" id="UP001267290"/>
    </source>
</evidence>
<dbReference type="NCBIfam" id="NF005250">
    <property type="entry name" value="PRK06761.1"/>
    <property type="match status" value="1"/>
</dbReference>
<proteinExistence type="predicted"/>
<dbReference type="RefSeq" id="WP_310224366.1">
    <property type="nucleotide sequence ID" value="NZ_JAVDSB010000001.1"/>
</dbReference>
<dbReference type="Proteomes" id="UP001267290">
    <property type="component" value="Unassembled WGS sequence"/>
</dbReference>
<gene>
    <name evidence="1" type="ORF">J2736_001190</name>
</gene>
<organism evidence="1 2">
    <name type="scientific">Paenibacillus qinlingensis</name>
    <dbReference type="NCBI Taxonomy" id="1837343"/>
    <lineage>
        <taxon>Bacteria</taxon>
        <taxon>Bacillati</taxon>
        <taxon>Bacillota</taxon>
        <taxon>Bacilli</taxon>
        <taxon>Bacillales</taxon>
        <taxon>Paenibacillaceae</taxon>
        <taxon>Paenibacillus</taxon>
    </lineage>
</organism>
<sequence>MKSKLILVEGLPGSGKSTTAQLVFDILKEFNVEAKLFTEGDLDHPADYEGVACYSESEFRDVLATCPLHLKAIREDRVIKQGEYYLLPYRKIENELDFQIPSEVASSFHQHDIYELPLQLSNELITARWRQFAEQARSNEIVYIFECCFIQNPVTLGMIKYDASKDKVIEQVTRLAEIIAPLNPLLIYVEQTDLDYSFRKAVDERSAQWSNGFIHYYTTQGYGKARGYTGLAGTLQILQARSAWENDLLDQLQINIERVNNSSYDLTEYKAELVHLLKNFSL</sequence>
<dbReference type="Gene3D" id="3.40.50.300">
    <property type="entry name" value="P-loop containing nucleotide triphosphate hydrolases"/>
    <property type="match status" value="1"/>
</dbReference>
<name>A0ABU1NSL7_9BACL</name>
<reference evidence="1 2" key="1">
    <citation type="submission" date="2023-07" db="EMBL/GenBank/DDBJ databases">
        <title>Sorghum-associated microbial communities from plants grown in Nebraska, USA.</title>
        <authorList>
            <person name="Schachtman D."/>
        </authorList>
    </citation>
    <scope>NUCLEOTIDE SEQUENCE [LARGE SCALE GENOMIC DNA]</scope>
    <source>
        <strain evidence="1 2">CC258</strain>
    </source>
</reference>
<dbReference type="InterPro" id="IPR027417">
    <property type="entry name" value="P-loop_NTPase"/>
</dbReference>
<dbReference type="EMBL" id="JAVDSB010000001">
    <property type="protein sequence ID" value="MDR6550007.1"/>
    <property type="molecule type" value="Genomic_DNA"/>
</dbReference>
<evidence type="ECO:0000313" key="1">
    <source>
        <dbReference type="EMBL" id="MDR6550007.1"/>
    </source>
</evidence>